<dbReference type="SMART" id="SM01361">
    <property type="entry name" value="A2M_recep"/>
    <property type="match status" value="1"/>
</dbReference>
<reference evidence="10 11" key="1">
    <citation type="submission" date="2018-11" db="EMBL/GenBank/DDBJ databases">
        <title>Haplotype-resolved cattle genomes.</title>
        <authorList>
            <person name="Low W.Y."/>
            <person name="Tearle R."/>
            <person name="Bickhart D.M."/>
            <person name="Rosen B.D."/>
            <person name="Koren S."/>
            <person name="Rhie A."/>
            <person name="Hiendleder S."/>
            <person name="Phillippy A.M."/>
            <person name="Smith T.P.L."/>
            <person name="Williams J.L."/>
        </authorList>
    </citation>
    <scope>NUCLEOTIDE SEQUENCE [LARGE SCALE GENOMIC DNA]</scope>
</reference>
<dbReference type="Gene3D" id="2.60.40.690">
    <property type="entry name" value="Alpha-macroglobulin, receptor-binding domain"/>
    <property type="match status" value="1"/>
</dbReference>
<evidence type="ECO:0000259" key="9">
    <source>
        <dbReference type="PROSITE" id="PS51465"/>
    </source>
</evidence>
<dbReference type="CDD" id="cd00104">
    <property type="entry name" value="KAZAL_FS"/>
    <property type="match status" value="1"/>
</dbReference>
<dbReference type="Gene3D" id="1.50.10.20">
    <property type="match status" value="1"/>
</dbReference>
<dbReference type="Gene3D" id="2.60.40.10">
    <property type="entry name" value="Immunoglobulins"/>
    <property type="match status" value="2"/>
</dbReference>
<dbReference type="Gene3D" id="2.60.120.1540">
    <property type="match status" value="1"/>
</dbReference>
<feature type="signal peptide" evidence="8">
    <location>
        <begin position="1"/>
        <end position="21"/>
    </location>
</feature>
<dbReference type="SMART" id="SM01360">
    <property type="entry name" value="A2M"/>
    <property type="match status" value="1"/>
</dbReference>
<dbReference type="Pfam" id="PF12248">
    <property type="entry name" value="Methyltransf_FA"/>
    <property type="match status" value="1"/>
</dbReference>
<dbReference type="InterPro" id="IPR022041">
    <property type="entry name" value="Methyltransf_FA"/>
</dbReference>
<dbReference type="Pfam" id="PF07678">
    <property type="entry name" value="TED_complement"/>
    <property type="match status" value="1"/>
</dbReference>
<dbReference type="InterPro" id="IPR008930">
    <property type="entry name" value="Terpenoid_cyclase/PrenylTrfase"/>
</dbReference>
<dbReference type="Pfam" id="PF01835">
    <property type="entry name" value="MG2"/>
    <property type="match status" value="1"/>
</dbReference>
<dbReference type="SMART" id="SM00280">
    <property type="entry name" value="KAZAL"/>
    <property type="match status" value="1"/>
</dbReference>
<feature type="chain" id="PRO_5021348586" evidence="8">
    <location>
        <begin position="22"/>
        <end position="1720"/>
    </location>
</feature>
<proteinExistence type="inferred from homology"/>
<dbReference type="InterPro" id="IPR014756">
    <property type="entry name" value="Ig_E-set"/>
</dbReference>
<keyword evidence="3 8" id="KW-0732">Signal</keyword>
<dbReference type="Proteomes" id="UP000314981">
    <property type="component" value="Chromosome 7"/>
</dbReference>
<evidence type="ECO:0000256" key="7">
    <source>
        <dbReference type="SAM" id="MobiDB-lite"/>
    </source>
</evidence>
<evidence type="ECO:0000313" key="11">
    <source>
        <dbReference type="Proteomes" id="UP000314981"/>
    </source>
</evidence>
<dbReference type="PANTHER" id="PTHR11412">
    <property type="entry name" value="MACROGLOBULIN / COMPLEMENT"/>
    <property type="match status" value="1"/>
</dbReference>
<dbReference type="InterPro" id="IPR001599">
    <property type="entry name" value="Macroglobln_a2"/>
</dbReference>
<dbReference type="InterPro" id="IPR013783">
    <property type="entry name" value="Ig-like_fold"/>
</dbReference>
<dbReference type="SUPFAM" id="SSF49410">
    <property type="entry name" value="Alpha-macroglobulin receptor domain"/>
    <property type="match status" value="1"/>
</dbReference>
<dbReference type="SMART" id="SM01419">
    <property type="entry name" value="Thiol-ester_cl"/>
    <property type="match status" value="1"/>
</dbReference>
<gene>
    <name evidence="10" type="primary">CPAMD8</name>
</gene>
<evidence type="ECO:0000256" key="4">
    <source>
        <dbReference type="ARBA" id="ARBA00022900"/>
    </source>
</evidence>
<protein>
    <submittedName>
        <fullName evidence="10">C3 and PZP like alpha-2-macroglobulin domain containing 8</fullName>
    </submittedName>
</protein>
<dbReference type="Pfam" id="PF07648">
    <property type="entry name" value="Kazal_2"/>
    <property type="match status" value="1"/>
</dbReference>
<dbReference type="Pfam" id="PF07703">
    <property type="entry name" value="A2M_BRD"/>
    <property type="match status" value="1"/>
</dbReference>
<dbReference type="FunFam" id="1.50.10.20:FF:000001">
    <property type="entry name" value="CD109 isoform 1"/>
    <property type="match status" value="1"/>
</dbReference>
<dbReference type="InterPro" id="IPR019742">
    <property type="entry name" value="MacrogloblnA2_CS"/>
</dbReference>
<dbReference type="Ensembl" id="ENSBIXT00000040414.1">
    <property type="protein sequence ID" value="ENSBIXP00000042524.1"/>
    <property type="gene ID" value="ENSBIXG00000026526.1"/>
</dbReference>
<sequence length="1720" mass="189891">MGQKPLAFTDVLLFCRGYLIAAPSVFRSGVEEAISVTIFNSPREVMVQAQLVALGKAVAQSQGAIQDKGTIKLKVPTGLRGQALLKVWGRDWRVEEGPLFHNQTSVTVDSRGASVFIQTDKPVYRPKHRVLISIFTVTPDLRPTSEKLEAYILDPRGSRMMEWRHLEPLCCGITNMTFPLSDQPVLGEWFVFVEMQSHVFNRSFEVQKYVLPKFELLIDPPAYIRDLDTCETGTVQARYTFGKPVSGTLTINMTVNGVGYYSQEVGRPILRTTKIHGSQDFSICVKDMIPADVPEHFRGTISIWATVTAVDGSHQVAFDDSTPVQRQLVDVRYSKDTRKQFKPGLSYVGKTKVTALSGKPVGAQYLPSYLSLSSWYSPSQCYLQLQPPSHPLQVGEDAYFPVKSTCPCNFTLYYEVAARGNIVLSGQQPAHVTQQRSKRAALEKPIRLMHLSETEPPPAPAAEVSVCMTSLQLAVTPSMVPLGRLLVFYVRENGEGVADSLQFTVETFFENQVSLTYSANETQPGEVVDLRLKAARGSCVCVAAVDKSVYLLRSGFRLTPAQVFRELEDYDVSDIFGVSREDGPFWWTGLTARRRRRSSVFLWPWGVTKDSGFAFAETGLVVMTDLVSLNHRQDGGLYTDEAVPAFQPHTGSLMAAVSSRQPPRAEKRKRTFFPETWVWHCLNISDPSGEETLSVQVPDSITSWVGEAVGLSPGRGLGIAEPTLLKTFKPFFIDFTLPPYVVRGEQAKIPLSIYNYMDTCAEVYMKISVPKGIQFVGHPGKRHLTKKMCVASGETEPMWVVLSFGDLGLSNITAKALAYRETSCCRDGKSVRPPEENYADRRVPIGRDHIRCSVMVEPEGAPRSYTYSAFFCPNERVHISTPNKYEFQYVQRPLRLTRFDVAVRAHNDARVALSPGPQDTAGMIEIVLGGHQNTRSWISTSKMGEPVASTPTAKILSWDEFRTFWISWHSGLIQVGHGPEPSNESVIMAWTLPKPPEVQFIGFSTGWGSVGEFRIWRKVEADESYSEAFTLGVPHSAIPGSERAAASIIGDVMGPTLNHLSNLLRLPFGCGEQNMIHFAPNVFVLKYLQKTRQLSPEVERETTDHLVQGYQRQLTYKHQDGSYSAFGERDESGSMWLTAFVLKSFAQARSFIFIDPLELEAAKDWIVQQQQADGSFPAVGRILNKDIQGGIHGTVPLTAYVVAALLEVDPASEEERGAITKARHFLESSASLVTDPYSSALTAYALTLLRSPAAPAALRKLRSLAITQDGVTHWSLTGSRDVDKDAFLSFSDGVYQTVVSAEVEMTAYALLTYTLLGDVATALPVVKWLSQQRNALGGFSSTQDTCVALQALAEYAILSYAGGVNLTVSLASTNLDYQETFELHRGNQKLLQMAAIPSLPTGLFVSARGEGCCLMQIDVTYNVPDPVAKPSFQLLVNLQEPEAEQQRPPSPASSADDDDPAADQHHQEYQVTLEVCTRWLHAGSSNMAVLEVPLLSGFRADVESLEQLLLDKHVALKRYELAGRRVLFYFDEIPSRCLTCVQFRALREHVVGRTSALPILVYDYYEPAFEATRFYNVSARSPLARELCAGPACNEVERALAQGPGWSPEERGPVAVPEEGVTVTRCGCARACSISGEPVCGSDGVVYASACHLQEAACRRRVRLEPAPPGRCALEQPTPALALYSYEYDLGPLDTGHLAAGHELVDLDKEAEDSQSGFSS</sequence>
<dbReference type="InterPro" id="IPR041813">
    <property type="entry name" value="A2M_TED"/>
</dbReference>
<dbReference type="GO" id="GO:0005615">
    <property type="term" value="C:extracellular space"/>
    <property type="evidence" value="ECO:0007669"/>
    <property type="project" value="InterPro"/>
</dbReference>
<dbReference type="InterPro" id="IPR009048">
    <property type="entry name" value="A-macroglobulin_rcpt-bd"/>
</dbReference>
<dbReference type="Gene3D" id="3.30.60.30">
    <property type="match status" value="1"/>
</dbReference>
<dbReference type="Pfam" id="PF00207">
    <property type="entry name" value="A2M"/>
    <property type="match status" value="1"/>
</dbReference>
<dbReference type="InterPro" id="IPR041555">
    <property type="entry name" value="MG3"/>
</dbReference>
<dbReference type="PROSITE" id="PS00477">
    <property type="entry name" value="ALPHA_2_MACROGLOBULIN"/>
    <property type="match status" value="1"/>
</dbReference>
<dbReference type="Gene3D" id="2.60.40.1940">
    <property type="match status" value="1"/>
</dbReference>
<dbReference type="SUPFAM" id="SSF81296">
    <property type="entry name" value="E set domains"/>
    <property type="match status" value="1"/>
</dbReference>
<evidence type="ECO:0000256" key="5">
    <source>
        <dbReference type="ARBA" id="ARBA00023157"/>
    </source>
</evidence>
<feature type="region of interest" description="Disordered" evidence="7">
    <location>
        <begin position="1440"/>
        <end position="1464"/>
    </location>
</feature>
<dbReference type="SUPFAM" id="SSF100895">
    <property type="entry name" value="Kazal-type serine protease inhibitors"/>
    <property type="match status" value="1"/>
</dbReference>
<reference evidence="10" key="2">
    <citation type="submission" date="2025-08" db="UniProtKB">
        <authorList>
            <consortium name="Ensembl"/>
        </authorList>
    </citation>
    <scope>IDENTIFICATION</scope>
</reference>
<dbReference type="PANTHER" id="PTHR11412:SF139">
    <property type="entry name" value="C3 AND PZP-LIKE ALPHA-2-MACROGLOBULIN DOMAIN-CONTAINING PROTEIN 8"/>
    <property type="match status" value="1"/>
</dbReference>
<keyword evidence="11" id="KW-1185">Reference proteome</keyword>
<reference evidence="10" key="3">
    <citation type="submission" date="2025-09" db="UniProtKB">
        <authorList>
            <consortium name="Ensembl"/>
        </authorList>
    </citation>
    <scope>IDENTIFICATION</scope>
</reference>
<accession>A0A4W2EZL2</accession>
<dbReference type="InterPro" id="IPR002350">
    <property type="entry name" value="Kazal_dom"/>
</dbReference>
<keyword evidence="2" id="KW-0646">Protease inhibitor</keyword>
<keyword evidence="4" id="KW-0722">Serine protease inhibitor</keyword>
<dbReference type="PROSITE" id="PS51465">
    <property type="entry name" value="KAZAL_2"/>
    <property type="match status" value="1"/>
</dbReference>
<dbReference type="SUPFAM" id="SSF48239">
    <property type="entry name" value="Terpenoid cyclases/Protein prenyltransferases"/>
    <property type="match status" value="1"/>
</dbReference>
<dbReference type="FunFam" id="6.20.50.160:FF:000002">
    <property type="entry name" value="Thioester-containing protein 2, isoform B"/>
    <property type="match status" value="1"/>
</dbReference>
<comment type="similarity">
    <text evidence="1">Belongs to the protease inhibitor I39 (alpha-2-macroglobulin) family.</text>
</comment>
<dbReference type="GO" id="GO:0004867">
    <property type="term" value="F:serine-type endopeptidase inhibitor activity"/>
    <property type="evidence" value="ECO:0007669"/>
    <property type="project" value="UniProtKB-KW"/>
</dbReference>
<dbReference type="Gene3D" id="2.20.130.20">
    <property type="match status" value="1"/>
</dbReference>
<dbReference type="InterPro" id="IPR011626">
    <property type="entry name" value="Alpha-macroglobulin_TED"/>
</dbReference>
<evidence type="ECO:0000256" key="1">
    <source>
        <dbReference type="ARBA" id="ARBA00010952"/>
    </source>
</evidence>
<evidence type="ECO:0000256" key="3">
    <source>
        <dbReference type="ARBA" id="ARBA00022729"/>
    </source>
</evidence>
<dbReference type="FunFam" id="2.20.130.20:FF:000005">
    <property type="entry name" value="Complement 4B (Chido blood group)"/>
    <property type="match status" value="1"/>
</dbReference>
<dbReference type="SMART" id="SM01359">
    <property type="entry name" value="A2M_N_2"/>
    <property type="match status" value="1"/>
</dbReference>
<dbReference type="Gene3D" id="6.20.50.160">
    <property type="match status" value="1"/>
</dbReference>
<evidence type="ECO:0000313" key="10">
    <source>
        <dbReference type="Ensembl" id="ENSBIXP00000042524.1"/>
    </source>
</evidence>
<dbReference type="Pfam" id="PF07677">
    <property type="entry name" value="A2M_recep"/>
    <property type="match status" value="1"/>
</dbReference>
<keyword evidence="6" id="KW-0325">Glycoprotein</keyword>
<name>A0A4W2EZL2_BOBOX</name>
<dbReference type="InterPro" id="IPR047565">
    <property type="entry name" value="Alpha-macroglob_thiol-ester_cl"/>
</dbReference>
<evidence type="ECO:0000256" key="6">
    <source>
        <dbReference type="ARBA" id="ARBA00023180"/>
    </source>
</evidence>
<evidence type="ECO:0000256" key="2">
    <source>
        <dbReference type="ARBA" id="ARBA00022690"/>
    </source>
</evidence>
<dbReference type="InterPro" id="IPR036058">
    <property type="entry name" value="Kazal_dom_sf"/>
</dbReference>
<evidence type="ECO:0000256" key="8">
    <source>
        <dbReference type="SAM" id="SignalP"/>
    </source>
</evidence>
<dbReference type="InterPro" id="IPR011625">
    <property type="entry name" value="A2M_N_BRD"/>
</dbReference>
<keyword evidence="5" id="KW-1015">Disulfide bond</keyword>
<organism evidence="10 11">
    <name type="scientific">Bos indicus x Bos taurus</name>
    <name type="common">Hybrid cattle</name>
    <dbReference type="NCBI Taxonomy" id="30522"/>
    <lineage>
        <taxon>Eukaryota</taxon>
        <taxon>Metazoa</taxon>
        <taxon>Chordata</taxon>
        <taxon>Craniata</taxon>
        <taxon>Vertebrata</taxon>
        <taxon>Euteleostomi</taxon>
        <taxon>Mammalia</taxon>
        <taxon>Eutheria</taxon>
        <taxon>Laurasiatheria</taxon>
        <taxon>Artiodactyla</taxon>
        <taxon>Ruminantia</taxon>
        <taxon>Pecora</taxon>
        <taxon>Bovidae</taxon>
        <taxon>Bovinae</taxon>
        <taxon>Bos</taxon>
    </lineage>
</organism>
<dbReference type="InterPro" id="IPR002890">
    <property type="entry name" value="MG2"/>
</dbReference>
<dbReference type="InterPro" id="IPR050473">
    <property type="entry name" value="A2M/Complement_sys"/>
</dbReference>
<dbReference type="CDD" id="cd02897">
    <property type="entry name" value="A2M_2"/>
    <property type="match status" value="1"/>
</dbReference>
<dbReference type="InterPro" id="IPR036595">
    <property type="entry name" value="A-macroglobulin_rcpt-bd_sf"/>
</dbReference>
<feature type="domain" description="Kazal-like" evidence="9">
    <location>
        <begin position="1627"/>
        <end position="1674"/>
    </location>
</feature>
<dbReference type="Gene3D" id="2.60.40.1930">
    <property type="match status" value="3"/>
</dbReference>
<dbReference type="Pfam" id="PF17791">
    <property type="entry name" value="MG3"/>
    <property type="match status" value="1"/>
</dbReference>